<dbReference type="PANTHER" id="PTHR33365:SF7">
    <property type="entry name" value="TAT PATHWAY SIGNAL SEQUENCE"/>
    <property type="match status" value="1"/>
</dbReference>
<keyword evidence="4" id="KW-1185">Reference proteome</keyword>
<keyword evidence="2" id="KW-1133">Transmembrane helix</keyword>
<dbReference type="PANTHER" id="PTHR33365">
    <property type="entry name" value="YALI0B05434P"/>
    <property type="match status" value="1"/>
</dbReference>
<feature type="transmembrane region" description="Helical" evidence="2">
    <location>
        <begin position="39"/>
        <end position="61"/>
    </location>
</feature>
<evidence type="ECO:0000313" key="3">
    <source>
        <dbReference type="EMBL" id="KAF7954942.1"/>
    </source>
</evidence>
<proteinExistence type="inferred from homology"/>
<name>A0A9P5M6G9_9HELO</name>
<gene>
    <name evidence="3" type="ORF">EAE97_000201</name>
</gene>
<evidence type="ECO:0000256" key="1">
    <source>
        <dbReference type="ARBA" id="ARBA00035112"/>
    </source>
</evidence>
<dbReference type="RefSeq" id="XP_038738072.1">
    <property type="nucleotide sequence ID" value="XM_038870711.1"/>
</dbReference>
<organism evidence="3 4">
    <name type="scientific">Botrytis byssoidea</name>
    <dbReference type="NCBI Taxonomy" id="139641"/>
    <lineage>
        <taxon>Eukaryota</taxon>
        <taxon>Fungi</taxon>
        <taxon>Dikarya</taxon>
        <taxon>Ascomycota</taxon>
        <taxon>Pezizomycotina</taxon>
        <taxon>Leotiomycetes</taxon>
        <taxon>Helotiales</taxon>
        <taxon>Sclerotiniaceae</taxon>
        <taxon>Botrytis</taxon>
    </lineage>
</organism>
<dbReference type="GeneID" id="62143790"/>
<dbReference type="InterPro" id="IPR021765">
    <property type="entry name" value="UstYa-like"/>
</dbReference>
<evidence type="ECO:0000256" key="2">
    <source>
        <dbReference type="SAM" id="Phobius"/>
    </source>
</evidence>
<evidence type="ECO:0000313" key="4">
    <source>
        <dbReference type="Proteomes" id="UP000710849"/>
    </source>
</evidence>
<evidence type="ECO:0008006" key="5">
    <source>
        <dbReference type="Google" id="ProtNLM"/>
    </source>
</evidence>
<dbReference type="Proteomes" id="UP000710849">
    <property type="component" value="Unassembled WGS sequence"/>
</dbReference>
<dbReference type="EMBL" id="RCSW01000001">
    <property type="protein sequence ID" value="KAF7954942.1"/>
    <property type="molecule type" value="Genomic_DNA"/>
</dbReference>
<protein>
    <recommendedName>
        <fullName evidence="5">Tat pathway signal sequence</fullName>
    </recommendedName>
</protein>
<accession>A0A9P5M6G9</accession>
<comment type="similarity">
    <text evidence="1">Belongs to the ustYa family.</text>
</comment>
<dbReference type="Pfam" id="PF11807">
    <property type="entry name" value="UstYa"/>
    <property type="match status" value="1"/>
</dbReference>
<comment type="caution">
    <text evidence="3">The sequence shown here is derived from an EMBL/GenBank/DDBJ whole genome shotgun (WGS) entry which is preliminary data.</text>
</comment>
<dbReference type="AlphaFoldDB" id="A0A9P5M6G9"/>
<keyword evidence="2" id="KW-0472">Membrane</keyword>
<sequence length="281" mass="32727">MIEHSYQRVGLLHEDRDESIEQAQRVVQRSDLKYRIWKLLPYFTFHLVILALYTLITFLIIRHFQIEPLQNTAGQRLTYSPAEDSIEYEKFVFNAAPNLTSPYVGKSTPSLDQAWHDLLKHTNMRISAHELAKVNRDSIPLGHGGGYYGEIAVFHELHCLKFIRQAFHMDYYRHIYGEKEKETMGEHTEHCIEILRQSVMCRGDTTLITFHWGHTVKLPQPDFTQEHTCVNWDSLMKWAEPRSIDIFEEGMLVHPTLGPAYPGGIREDRPHAEDVPSMSNL</sequence>
<dbReference type="GO" id="GO:0043386">
    <property type="term" value="P:mycotoxin biosynthetic process"/>
    <property type="evidence" value="ECO:0007669"/>
    <property type="project" value="InterPro"/>
</dbReference>
<reference evidence="3 4" key="1">
    <citation type="journal article" date="2020" name="Genome Biol. Evol.">
        <title>Comparative genomics of Sclerotiniaceae.</title>
        <authorList>
            <person name="Valero Jimenez C.A."/>
            <person name="Steentjes M."/>
            <person name="Scholten O.E."/>
            <person name="Van Kan J.A.L."/>
        </authorList>
    </citation>
    <scope>NUCLEOTIDE SEQUENCE [LARGE SCALE GENOMIC DNA]</scope>
    <source>
        <strain evidence="3 4">MUCL 94</strain>
    </source>
</reference>
<keyword evidence="2" id="KW-0812">Transmembrane</keyword>